<proteinExistence type="inferred from homology"/>
<dbReference type="InterPro" id="IPR037069">
    <property type="entry name" value="AcylCoA_DH/ox_N_sf"/>
</dbReference>
<dbReference type="Pfam" id="PF02771">
    <property type="entry name" value="Acyl-CoA_dh_N"/>
    <property type="match status" value="1"/>
</dbReference>
<comment type="similarity">
    <text evidence="2">Belongs to the acyl-CoA dehydrogenase family.</text>
</comment>
<name>A0ABT3SKR6_9MYCO</name>
<evidence type="ECO:0000256" key="4">
    <source>
        <dbReference type="ARBA" id="ARBA00022827"/>
    </source>
</evidence>
<evidence type="ECO:0000256" key="3">
    <source>
        <dbReference type="ARBA" id="ARBA00022630"/>
    </source>
</evidence>
<dbReference type="SUPFAM" id="SSF56645">
    <property type="entry name" value="Acyl-CoA dehydrogenase NM domain-like"/>
    <property type="match status" value="1"/>
</dbReference>
<evidence type="ECO:0000256" key="2">
    <source>
        <dbReference type="ARBA" id="ARBA00009347"/>
    </source>
</evidence>
<reference evidence="8 9" key="1">
    <citation type="submission" date="2022-11" db="EMBL/GenBank/DDBJ databases">
        <title>Mycobacterium sp. nov.</title>
        <authorList>
            <person name="Papic B."/>
            <person name="Spicic S."/>
            <person name="Duvnjak S."/>
        </authorList>
    </citation>
    <scope>NUCLEOTIDE SEQUENCE [LARGE SCALE GENOMIC DNA]</scope>
    <source>
        <strain evidence="8 9">CVI_P4</strain>
    </source>
</reference>
<comment type="caution">
    <text evidence="8">The sequence shown here is derived from an EMBL/GenBank/DDBJ whole genome shotgun (WGS) entry which is preliminary data.</text>
</comment>
<evidence type="ECO:0000313" key="9">
    <source>
        <dbReference type="Proteomes" id="UP001300745"/>
    </source>
</evidence>
<dbReference type="InterPro" id="IPR013786">
    <property type="entry name" value="AcylCoA_DH/ox_N"/>
</dbReference>
<keyword evidence="4" id="KW-0274">FAD</keyword>
<dbReference type="PANTHER" id="PTHR43884:SF20">
    <property type="entry name" value="ACYL-COA DEHYDROGENASE FADE28"/>
    <property type="match status" value="1"/>
</dbReference>
<protein>
    <submittedName>
        <fullName evidence="8">Acyl-CoA/acyl-ACP dehydrogenase</fullName>
    </submittedName>
</protein>
<dbReference type="InterPro" id="IPR036250">
    <property type="entry name" value="AcylCo_DH-like_C"/>
</dbReference>
<dbReference type="Gene3D" id="1.10.540.10">
    <property type="entry name" value="Acyl-CoA dehydrogenase/oxidase, N-terminal domain"/>
    <property type="match status" value="1"/>
</dbReference>
<evidence type="ECO:0000259" key="7">
    <source>
        <dbReference type="Pfam" id="PF02771"/>
    </source>
</evidence>
<evidence type="ECO:0000256" key="5">
    <source>
        <dbReference type="ARBA" id="ARBA00023002"/>
    </source>
</evidence>
<dbReference type="SUPFAM" id="SSF47203">
    <property type="entry name" value="Acyl-CoA dehydrogenase C-terminal domain-like"/>
    <property type="match status" value="1"/>
</dbReference>
<accession>A0ABT3SKR6</accession>
<keyword evidence="3" id="KW-0285">Flavoprotein</keyword>
<keyword evidence="5" id="KW-0560">Oxidoreductase</keyword>
<dbReference type="InterPro" id="IPR009075">
    <property type="entry name" value="AcylCo_DH/oxidase_C"/>
</dbReference>
<dbReference type="InterPro" id="IPR009100">
    <property type="entry name" value="AcylCoA_DH/oxidase_NM_dom_sf"/>
</dbReference>
<dbReference type="RefSeq" id="WP_265999925.1">
    <property type="nucleotide sequence ID" value="NZ_JAPJDN010000033.1"/>
</dbReference>
<dbReference type="Pfam" id="PF00441">
    <property type="entry name" value="Acyl-CoA_dh_1"/>
    <property type="match status" value="1"/>
</dbReference>
<sequence>MTTGSGPDPELLGLVEDYFSKTFTPDVVAEVERSGLPPRLWAETEELGLPLIGVDESLGGAGGSLLDLVAVAEGAGRHATPLPLVETALAAWLLASAGVVVATGPLAVVPDTSGLWLAGNRLTGCARHVPWARSAGRVVAALGDQVVSIDPTRLDITPGTDLAGMPRDTVTANNIDVDVHRSDVDADALLLRGALLRSAQIAGAINAALELTNRYVRQRVQFGKPIGAFQAVQAHVVELAEVSALTDLCVQRAAIAAIRGRASLEIVATKSVANRNAGLATRAAHQAHGAIGMTQEYSLQLITRRLHTWRGDFGDETTLNLRLGAAVPHTGCIAAAVTSVGSTTGV</sequence>
<gene>
    <name evidence="8" type="ORF">ORI27_25770</name>
</gene>
<dbReference type="PANTHER" id="PTHR43884">
    <property type="entry name" value="ACYL-COA DEHYDROGENASE"/>
    <property type="match status" value="1"/>
</dbReference>
<evidence type="ECO:0000313" key="8">
    <source>
        <dbReference type="EMBL" id="MCX2940109.1"/>
    </source>
</evidence>
<evidence type="ECO:0000256" key="1">
    <source>
        <dbReference type="ARBA" id="ARBA00001974"/>
    </source>
</evidence>
<dbReference type="EMBL" id="JAPJDO010000033">
    <property type="protein sequence ID" value="MCX2940109.1"/>
    <property type="molecule type" value="Genomic_DNA"/>
</dbReference>
<dbReference type="Gene3D" id="1.20.140.10">
    <property type="entry name" value="Butyryl-CoA Dehydrogenase, subunit A, domain 3"/>
    <property type="match status" value="1"/>
</dbReference>
<organism evidence="8 9">
    <name type="scientific">Mycobacterium pinniadriaticum</name>
    <dbReference type="NCBI Taxonomy" id="2994102"/>
    <lineage>
        <taxon>Bacteria</taxon>
        <taxon>Bacillati</taxon>
        <taxon>Actinomycetota</taxon>
        <taxon>Actinomycetes</taxon>
        <taxon>Mycobacteriales</taxon>
        <taxon>Mycobacteriaceae</taxon>
        <taxon>Mycobacterium</taxon>
    </lineage>
</organism>
<feature type="domain" description="Acyl-CoA dehydrogenase/oxidase N-terminal" evidence="7">
    <location>
        <begin position="15"/>
        <end position="98"/>
    </location>
</feature>
<feature type="domain" description="Acyl-CoA dehydrogenase/oxidase C-terminal" evidence="6">
    <location>
        <begin position="192"/>
        <end position="306"/>
    </location>
</feature>
<evidence type="ECO:0000259" key="6">
    <source>
        <dbReference type="Pfam" id="PF00441"/>
    </source>
</evidence>
<dbReference type="Proteomes" id="UP001300745">
    <property type="component" value="Unassembled WGS sequence"/>
</dbReference>
<keyword evidence="9" id="KW-1185">Reference proteome</keyword>
<comment type="cofactor">
    <cofactor evidence="1">
        <name>FAD</name>
        <dbReference type="ChEBI" id="CHEBI:57692"/>
    </cofactor>
</comment>